<gene>
    <name evidence="1" type="ORF">CJD36_015655</name>
</gene>
<name>A0A2S7SU38_9BACT</name>
<keyword evidence="2" id="KW-1185">Reference proteome</keyword>
<organism evidence="1 2">
    <name type="scientific">Flavipsychrobacter stenotrophus</name>
    <dbReference type="NCBI Taxonomy" id="2077091"/>
    <lineage>
        <taxon>Bacteria</taxon>
        <taxon>Pseudomonadati</taxon>
        <taxon>Bacteroidota</taxon>
        <taxon>Chitinophagia</taxon>
        <taxon>Chitinophagales</taxon>
        <taxon>Chitinophagaceae</taxon>
        <taxon>Flavipsychrobacter</taxon>
    </lineage>
</organism>
<evidence type="ECO:0000313" key="1">
    <source>
        <dbReference type="EMBL" id="PQJ10131.1"/>
    </source>
</evidence>
<dbReference type="RefSeq" id="WP_105040139.1">
    <property type="nucleotide sequence ID" value="NZ_PPSL01000004.1"/>
</dbReference>
<evidence type="ECO:0008006" key="3">
    <source>
        <dbReference type="Google" id="ProtNLM"/>
    </source>
</evidence>
<proteinExistence type="predicted"/>
<reference evidence="1 2" key="1">
    <citation type="submission" date="2018-01" db="EMBL/GenBank/DDBJ databases">
        <title>A novel member of the phylum Bacteroidetes isolated from glacier ice.</title>
        <authorList>
            <person name="Liu Q."/>
            <person name="Xin Y.-H."/>
        </authorList>
    </citation>
    <scope>NUCLEOTIDE SEQUENCE [LARGE SCALE GENOMIC DNA]</scope>
    <source>
        <strain evidence="1 2">RB1R16</strain>
    </source>
</reference>
<evidence type="ECO:0000313" key="2">
    <source>
        <dbReference type="Proteomes" id="UP000239872"/>
    </source>
</evidence>
<dbReference type="EMBL" id="PPSL01000004">
    <property type="protein sequence ID" value="PQJ10131.1"/>
    <property type="molecule type" value="Genomic_DNA"/>
</dbReference>
<comment type="caution">
    <text evidence="1">The sequence shown here is derived from an EMBL/GenBank/DDBJ whole genome shotgun (WGS) entry which is preliminary data.</text>
</comment>
<dbReference type="AlphaFoldDB" id="A0A2S7SU38"/>
<dbReference type="Pfam" id="PF14350">
    <property type="entry name" value="Beta_protein"/>
    <property type="match status" value="1"/>
</dbReference>
<sequence>MKKYFPILISKEGELKALTHLSQDVKENICPIIEVLPDMFAEGHIAKKERENEIARGANKPEKKGRKFEDKLVKTLTTHWKFHDNQILLDFAHCSNVDEKKIESNNILAMLNALADKEFNVIPVISYRSSEDYLEVAKKISGGNGKKICIRLSNALGNFDGNISVDSMAQRLNKQKADIILLFDVGFIEQVTYDTYATKTKTLLNSLEDISQWFTVIIASGSFPVDLSTISVREEPHFLTRYEWMLWNDIQNLGLNSDKIKYGDYGIKYPVYSDVAYSGSISIKYTNVDNFVIYRGGVTQEHELGHSQYIMHAIKLVKNVDCYSGEKFCWGDSQIEEYSKKNPKIDLTQPKSKQKPKPGGPGTWVAIGQNHHITLLLSLV</sequence>
<dbReference type="Proteomes" id="UP000239872">
    <property type="component" value="Unassembled WGS sequence"/>
</dbReference>
<accession>A0A2S7SU38</accession>
<protein>
    <recommendedName>
        <fullName evidence="3">Beta family protein</fullName>
    </recommendedName>
</protein>
<dbReference type="OrthoDB" id="1492299at2"/>
<dbReference type="InterPro" id="IPR025683">
    <property type="entry name" value="Protein_beta"/>
</dbReference>